<name>F4Q9N4_CACFS</name>
<evidence type="ECO:0008006" key="3">
    <source>
        <dbReference type="Google" id="ProtNLM"/>
    </source>
</evidence>
<dbReference type="InterPro" id="IPR039627">
    <property type="entry name" value="Yme2_C"/>
</dbReference>
<protein>
    <recommendedName>
        <fullName evidence="3">RRM domain-containing protein</fullName>
    </recommendedName>
</protein>
<dbReference type="InterPro" id="IPR012677">
    <property type="entry name" value="Nucleotide-bd_a/b_plait_sf"/>
</dbReference>
<gene>
    <name evidence="1" type="ORF">DFA_10238</name>
</gene>
<proteinExistence type="predicted"/>
<dbReference type="EMBL" id="GL883026">
    <property type="protein sequence ID" value="EGG15403.1"/>
    <property type="molecule type" value="Genomic_DNA"/>
</dbReference>
<dbReference type="AlphaFoldDB" id="F4Q9N4"/>
<dbReference type="Proteomes" id="UP000007797">
    <property type="component" value="Unassembled WGS sequence"/>
</dbReference>
<dbReference type="PANTHER" id="PTHR32198:SF2">
    <property type="entry name" value="MITOCHONDRIAL ESCAPE PROTEIN 2"/>
    <property type="match status" value="1"/>
</dbReference>
<dbReference type="OrthoDB" id="10267654at2759"/>
<dbReference type="PANTHER" id="PTHR32198">
    <property type="entry name" value="MITOCHONDRIAL ESCAPE PROTEIN 2"/>
    <property type="match status" value="1"/>
</dbReference>
<dbReference type="InterPro" id="IPR035979">
    <property type="entry name" value="RBD_domain_sf"/>
</dbReference>
<dbReference type="RefSeq" id="XP_004354145.1">
    <property type="nucleotide sequence ID" value="XM_004354093.1"/>
</dbReference>
<keyword evidence="2" id="KW-1185">Reference proteome</keyword>
<dbReference type="Gene3D" id="3.30.70.330">
    <property type="match status" value="1"/>
</dbReference>
<dbReference type="GO" id="GO:0003676">
    <property type="term" value="F:nucleic acid binding"/>
    <property type="evidence" value="ECO:0007669"/>
    <property type="project" value="InterPro"/>
</dbReference>
<dbReference type="GeneID" id="14867441"/>
<dbReference type="KEGG" id="dfa:DFA_10238"/>
<accession>F4Q9N4</accession>
<evidence type="ECO:0000313" key="1">
    <source>
        <dbReference type="EMBL" id="EGG15403.1"/>
    </source>
</evidence>
<sequence>MYTNKMITSLSSRVTNTLIFKRSSSSLLINSSRSIRSTSVTVSQQLQGQRLYQSNSSIFQRVSSSQSSSIVGHRYLSTQNVAPKVETQSKEQGKIWIDSIRNIQFSIRVFLFGSPKKSLIGNIEEIAPKGVKLEAISNGQTKNGCYVSVKSSTTNTQEIMDKIKENAVKYNLALNCLEARGQIDNIAATTIRSLVITFDGKEMSLSKLHSLLSTYGTINQMKTKGSNGVSVTFAKAESATRARKCLHGLTIPESGTTLKIKSTLTVR</sequence>
<evidence type="ECO:0000313" key="2">
    <source>
        <dbReference type="Proteomes" id="UP000007797"/>
    </source>
</evidence>
<organism evidence="1 2">
    <name type="scientific">Cavenderia fasciculata</name>
    <name type="common">Slime mold</name>
    <name type="synonym">Dictyostelium fasciculatum</name>
    <dbReference type="NCBI Taxonomy" id="261658"/>
    <lineage>
        <taxon>Eukaryota</taxon>
        <taxon>Amoebozoa</taxon>
        <taxon>Evosea</taxon>
        <taxon>Eumycetozoa</taxon>
        <taxon>Dictyostelia</taxon>
        <taxon>Acytosteliales</taxon>
        <taxon>Cavenderiaceae</taxon>
        <taxon>Cavenderia</taxon>
    </lineage>
</organism>
<dbReference type="GO" id="GO:0005743">
    <property type="term" value="C:mitochondrial inner membrane"/>
    <property type="evidence" value="ECO:0007669"/>
    <property type="project" value="InterPro"/>
</dbReference>
<reference evidence="2" key="1">
    <citation type="journal article" date="2011" name="Genome Res.">
        <title>Phylogeny-wide analysis of social amoeba genomes highlights ancient origins for complex intercellular communication.</title>
        <authorList>
            <person name="Heidel A.J."/>
            <person name="Lawal H.M."/>
            <person name="Felder M."/>
            <person name="Schilde C."/>
            <person name="Helps N.R."/>
            <person name="Tunggal B."/>
            <person name="Rivero F."/>
            <person name="John U."/>
            <person name="Schleicher M."/>
            <person name="Eichinger L."/>
            <person name="Platzer M."/>
            <person name="Noegel A.A."/>
            <person name="Schaap P."/>
            <person name="Gloeckner G."/>
        </authorList>
    </citation>
    <scope>NUCLEOTIDE SEQUENCE [LARGE SCALE GENOMIC DNA]</scope>
    <source>
        <strain evidence="2">SH3</strain>
    </source>
</reference>
<dbReference type="SUPFAM" id="SSF54928">
    <property type="entry name" value="RNA-binding domain, RBD"/>
    <property type="match status" value="1"/>
</dbReference>